<evidence type="ECO:0000259" key="2">
    <source>
        <dbReference type="Pfam" id="PF11845"/>
    </source>
</evidence>
<evidence type="ECO:0000313" key="3">
    <source>
        <dbReference type="EMBL" id="ETX02689.1"/>
    </source>
</evidence>
<keyword evidence="4" id="KW-1185">Reference proteome</keyword>
<reference evidence="3 4" key="1">
    <citation type="journal article" date="2014" name="Nature">
        <title>An environmental bacterial taxon with a large and distinct metabolic repertoire.</title>
        <authorList>
            <person name="Wilson M.C."/>
            <person name="Mori T."/>
            <person name="Ruckert C."/>
            <person name="Uria A.R."/>
            <person name="Helf M.J."/>
            <person name="Takada K."/>
            <person name="Gernert C."/>
            <person name="Steffens U.A."/>
            <person name="Heycke N."/>
            <person name="Schmitt S."/>
            <person name="Rinke C."/>
            <person name="Helfrich E.J."/>
            <person name="Brachmann A.O."/>
            <person name="Gurgui C."/>
            <person name="Wakimoto T."/>
            <person name="Kracht M."/>
            <person name="Crusemann M."/>
            <person name="Hentschel U."/>
            <person name="Abe I."/>
            <person name="Matsunaga S."/>
            <person name="Kalinowski J."/>
            <person name="Takeyama H."/>
            <person name="Piel J."/>
        </authorList>
    </citation>
    <scope>NUCLEOTIDE SEQUENCE [LARGE SCALE GENOMIC DNA]</scope>
    <source>
        <strain evidence="4">TSY1</strain>
    </source>
</reference>
<dbReference type="PATRIC" id="fig|1429438.4.peg.699"/>
<evidence type="ECO:0000256" key="1">
    <source>
        <dbReference type="SAM" id="MobiDB-lite"/>
    </source>
</evidence>
<comment type="caution">
    <text evidence="3">The sequence shown here is derived from an EMBL/GenBank/DDBJ whole genome shotgun (WGS) entry which is preliminary data.</text>
</comment>
<dbReference type="Pfam" id="PF11845">
    <property type="entry name" value="Tll0287-like"/>
    <property type="match status" value="1"/>
</dbReference>
<gene>
    <name evidence="3" type="ORF">ETSY1_02670</name>
</gene>
<protein>
    <recommendedName>
        <fullName evidence="2">Tll0287-like domain-containing protein</fullName>
    </recommendedName>
</protein>
<name>W4LX58_ENTF1</name>
<accession>W4LX58</accession>
<dbReference type="HOGENOM" id="CLU_962014_0_0_7"/>
<organism evidence="3 4">
    <name type="scientific">Entotheonella factor</name>
    <dbReference type="NCBI Taxonomy" id="1429438"/>
    <lineage>
        <taxon>Bacteria</taxon>
        <taxon>Pseudomonadati</taxon>
        <taxon>Nitrospinota/Tectimicrobiota group</taxon>
        <taxon>Candidatus Tectimicrobiota</taxon>
        <taxon>Candidatus Entotheonellia</taxon>
        <taxon>Candidatus Entotheonellales</taxon>
        <taxon>Candidatus Entotheonellaceae</taxon>
        <taxon>Candidatus Entotheonella</taxon>
    </lineage>
</organism>
<dbReference type="InterPro" id="IPR021796">
    <property type="entry name" value="Tll0287-like_dom"/>
</dbReference>
<dbReference type="EMBL" id="AZHW01000115">
    <property type="protein sequence ID" value="ETX02689.1"/>
    <property type="molecule type" value="Genomic_DNA"/>
</dbReference>
<feature type="compositionally biased region" description="Basic and acidic residues" evidence="1">
    <location>
        <begin position="271"/>
        <end position="289"/>
    </location>
</feature>
<dbReference type="Proteomes" id="UP000019141">
    <property type="component" value="Unassembled WGS sequence"/>
</dbReference>
<dbReference type="AlphaFoldDB" id="W4LX58"/>
<evidence type="ECO:0000313" key="4">
    <source>
        <dbReference type="Proteomes" id="UP000019141"/>
    </source>
</evidence>
<feature type="region of interest" description="Disordered" evidence="1">
    <location>
        <begin position="270"/>
        <end position="289"/>
    </location>
</feature>
<proteinExistence type="predicted"/>
<feature type="domain" description="Tll0287-like" evidence="2">
    <location>
        <begin position="140"/>
        <end position="193"/>
    </location>
</feature>
<sequence>MTKPSWIITVLALIVTAVYLFIQAPQPLPAEEAASGKQIPIETVLTLVAAENDTVRALWTREIVGAGKKVGLAFDEEWRDPDVEAGPLPALFLREAATSLEKNPIRLSLFLGSDFPISASNLFTGRQDDMFKIIKQTNQPQFFFAEDTHLYTAMFPDVASVKPCVTCHNEHPDTPKADWVLGDIMGATTWSYPKASVTMDEFMEIITALRKSFQDAYEGYLEKVATFSKPPLVGDQWPRDGKYTLPSAEAFLREFTQRASAHTVDLLLSPQKDKPKEAGIRGERQIASK</sequence>